<sequence>MKLTHLGNDPRPIIDEMEKRGFQHVGTESITRFKLSPEAKFETIIFRKTQDIRNTKRAELEKRTGPAFQVKITLRPIRKERRQISILIFAKAIKKR</sequence>
<evidence type="ECO:0000313" key="2">
    <source>
        <dbReference type="Proteomes" id="UP000178999"/>
    </source>
</evidence>
<dbReference type="AlphaFoldDB" id="A0A1F8CW47"/>
<dbReference type="EMBL" id="MGHY01000005">
    <property type="protein sequence ID" value="OGM80029.1"/>
    <property type="molecule type" value="Genomic_DNA"/>
</dbReference>
<protein>
    <submittedName>
        <fullName evidence="1">Uncharacterized protein</fullName>
    </submittedName>
</protein>
<dbReference type="Proteomes" id="UP000178999">
    <property type="component" value="Unassembled WGS sequence"/>
</dbReference>
<comment type="caution">
    <text evidence="1">The sequence shown here is derived from an EMBL/GenBank/DDBJ whole genome shotgun (WGS) entry which is preliminary data.</text>
</comment>
<proteinExistence type="predicted"/>
<accession>A0A1F8CW47</accession>
<name>A0A1F8CW47_9BACT</name>
<organism evidence="1 2">
    <name type="scientific">Candidatus Woesebacteria bacterium RIFOXYB1_FULL_38_16</name>
    <dbReference type="NCBI Taxonomy" id="1802538"/>
    <lineage>
        <taxon>Bacteria</taxon>
        <taxon>Candidatus Woeseibacteriota</taxon>
    </lineage>
</organism>
<evidence type="ECO:0000313" key="1">
    <source>
        <dbReference type="EMBL" id="OGM80029.1"/>
    </source>
</evidence>
<reference evidence="1 2" key="1">
    <citation type="journal article" date="2016" name="Nat. Commun.">
        <title>Thousands of microbial genomes shed light on interconnected biogeochemical processes in an aquifer system.</title>
        <authorList>
            <person name="Anantharaman K."/>
            <person name="Brown C.T."/>
            <person name="Hug L.A."/>
            <person name="Sharon I."/>
            <person name="Castelle C.J."/>
            <person name="Probst A.J."/>
            <person name="Thomas B.C."/>
            <person name="Singh A."/>
            <person name="Wilkins M.J."/>
            <person name="Karaoz U."/>
            <person name="Brodie E.L."/>
            <person name="Williams K.H."/>
            <person name="Hubbard S.S."/>
            <person name="Banfield J.F."/>
        </authorList>
    </citation>
    <scope>NUCLEOTIDE SEQUENCE [LARGE SCALE GENOMIC DNA]</scope>
</reference>
<gene>
    <name evidence="1" type="ORF">A2382_05085</name>
</gene>